<dbReference type="GO" id="GO:0046872">
    <property type="term" value="F:metal ion binding"/>
    <property type="evidence" value="ECO:0007669"/>
    <property type="project" value="UniProtKB-KW"/>
</dbReference>
<dbReference type="AlphaFoldDB" id="A0A8J2Z5F3"/>
<sequence>MNNTIYTASCLCGDIKINITAEPIAMLNCHCKDCQKWTGCAYEPAVAFNKSDIQLQGQVNFFDKTSDSGSVVSRGSCANCGGSIINKCTAFDHLYILYAGTIDSENFKHTPLAEIYTRSRMNDHCELENTPQYQGALQR</sequence>
<dbReference type="Proteomes" id="UP000636949">
    <property type="component" value="Unassembled WGS sequence"/>
</dbReference>
<keyword evidence="4" id="KW-0456">Lyase</keyword>
<dbReference type="EMBL" id="BMJS01000020">
    <property type="protein sequence ID" value="GGG00877.1"/>
    <property type="molecule type" value="Genomic_DNA"/>
</dbReference>
<evidence type="ECO:0000256" key="1">
    <source>
        <dbReference type="ARBA" id="ARBA00005495"/>
    </source>
</evidence>
<keyword evidence="3" id="KW-0862">Zinc</keyword>
<dbReference type="OrthoDB" id="4188830at2"/>
<dbReference type="InterPro" id="IPR011057">
    <property type="entry name" value="Mss4-like_sf"/>
</dbReference>
<name>A0A8J2Z5F3_9GAMM</name>
<dbReference type="GO" id="GO:0016846">
    <property type="term" value="F:carbon-sulfur lyase activity"/>
    <property type="evidence" value="ECO:0007669"/>
    <property type="project" value="InterPro"/>
</dbReference>
<evidence type="ECO:0000256" key="2">
    <source>
        <dbReference type="ARBA" id="ARBA00022723"/>
    </source>
</evidence>
<dbReference type="InterPro" id="IPR006913">
    <property type="entry name" value="CENP-V/GFA"/>
</dbReference>
<dbReference type="SUPFAM" id="SSF51316">
    <property type="entry name" value="Mss4-like"/>
    <property type="match status" value="1"/>
</dbReference>
<protein>
    <recommendedName>
        <fullName evidence="5">CENP-V/GFA domain-containing protein</fullName>
    </recommendedName>
</protein>
<feature type="domain" description="CENP-V/GFA" evidence="5">
    <location>
        <begin position="6"/>
        <end position="139"/>
    </location>
</feature>
<dbReference type="PANTHER" id="PTHR33337">
    <property type="entry name" value="GFA DOMAIN-CONTAINING PROTEIN"/>
    <property type="match status" value="1"/>
</dbReference>
<comment type="caution">
    <text evidence="6">The sequence shown here is derived from an EMBL/GenBank/DDBJ whole genome shotgun (WGS) entry which is preliminary data.</text>
</comment>
<evidence type="ECO:0000259" key="5">
    <source>
        <dbReference type="PROSITE" id="PS51891"/>
    </source>
</evidence>
<evidence type="ECO:0000313" key="6">
    <source>
        <dbReference type="EMBL" id="GGG00877.1"/>
    </source>
</evidence>
<keyword evidence="7" id="KW-1185">Reference proteome</keyword>
<reference evidence="6" key="2">
    <citation type="submission" date="2020-09" db="EMBL/GenBank/DDBJ databases">
        <authorList>
            <person name="Sun Q."/>
            <person name="Zhou Y."/>
        </authorList>
    </citation>
    <scope>NUCLEOTIDE SEQUENCE</scope>
    <source>
        <strain evidence="6">CGMCC 1.15758</strain>
    </source>
</reference>
<dbReference type="PANTHER" id="PTHR33337:SF40">
    <property type="entry name" value="CENP-V_GFA DOMAIN-CONTAINING PROTEIN-RELATED"/>
    <property type="match status" value="1"/>
</dbReference>
<organism evidence="6 7">
    <name type="scientific">Cysteiniphilum litorale</name>
    <dbReference type="NCBI Taxonomy" id="2056700"/>
    <lineage>
        <taxon>Bacteria</taxon>
        <taxon>Pseudomonadati</taxon>
        <taxon>Pseudomonadota</taxon>
        <taxon>Gammaproteobacteria</taxon>
        <taxon>Thiotrichales</taxon>
        <taxon>Fastidiosibacteraceae</taxon>
        <taxon>Cysteiniphilum</taxon>
    </lineage>
</organism>
<reference evidence="6" key="1">
    <citation type="journal article" date="2014" name="Int. J. Syst. Evol. Microbiol.">
        <title>Complete genome sequence of Corynebacterium casei LMG S-19264T (=DSM 44701T), isolated from a smear-ripened cheese.</title>
        <authorList>
            <consortium name="US DOE Joint Genome Institute (JGI-PGF)"/>
            <person name="Walter F."/>
            <person name="Albersmeier A."/>
            <person name="Kalinowski J."/>
            <person name="Ruckert C."/>
        </authorList>
    </citation>
    <scope>NUCLEOTIDE SEQUENCE</scope>
    <source>
        <strain evidence="6">CGMCC 1.15758</strain>
    </source>
</reference>
<dbReference type="RefSeq" id="WP_117003056.1">
    <property type="nucleotide sequence ID" value="NZ_BMJS01000020.1"/>
</dbReference>
<dbReference type="Gene3D" id="3.90.1590.10">
    <property type="entry name" value="glutathione-dependent formaldehyde- activating enzyme (gfa)"/>
    <property type="match status" value="1"/>
</dbReference>
<dbReference type="PROSITE" id="PS51891">
    <property type="entry name" value="CENP_V_GFA"/>
    <property type="match status" value="1"/>
</dbReference>
<proteinExistence type="inferred from homology"/>
<comment type="similarity">
    <text evidence="1">Belongs to the Gfa family.</text>
</comment>
<accession>A0A8J2Z5F3</accession>
<evidence type="ECO:0000256" key="4">
    <source>
        <dbReference type="ARBA" id="ARBA00023239"/>
    </source>
</evidence>
<keyword evidence="2" id="KW-0479">Metal-binding</keyword>
<gene>
    <name evidence="6" type="ORF">GCM10010995_17870</name>
</gene>
<evidence type="ECO:0000313" key="7">
    <source>
        <dbReference type="Proteomes" id="UP000636949"/>
    </source>
</evidence>
<dbReference type="Pfam" id="PF04828">
    <property type="entry name" value="GFA"/>
    <property type="match status" value="1"/>
</dbReference>
<evidence type="ECO:0000256" key="3">
    <source>
        <dbReference type="ARBA" id="ARBA00022833"/>
    </source>
</evidence>